<dbReference type="CDD" id="cd00383">
    <property type="entry name" value="trans_reg_C"/>
    <property type="match status" value="1"/>
</dbReference>
<dbReference type="InterPro" id="IPR001867">
    <property type="entry name" value="OmpR/PhoB-type_DNA-bd"/>
</dbReference>
<feature type="domain" description="OmpR/PhoB-type" evidence="3">
    <location>
        <begin position="1"/>
        <end position="71"/>
    </location>
</feature>
<dbReference type="Gene3D" id="1.10.10.10">
    <property type="entry name" value="Winged helix-like DNA-binding domain superfamily/Winged helix DNA-binding domain"/>
    <property type="match status" value="1"/>
</dbReference>
<comment type="caution">
    <text evidence="4">The sequence shown here is derived from an EMBL/GenBank/DDBJ whole genome shotgun (WGS) entry which is preliminary data.</text>
</comment>
<dbReference type="InterPro" id="IPR036388">
    <property type="entry name" value="WH-like_DNA-bd_sf"/>
</dbReference>
<feature type="DNA-binding region" description="OmpR/PhoB-type" evidence="2">
    <location>
        <begin position="1"/>
        <end position="71"/>
    </location>
</feature>
<dbReference type="SUPFAM" id="SSF46894">
    <property type="entry name" value="C-terminal effector domain of the bipartite response regulators"/>
    <property type="match status" value="1"/>
</dbReference>
<dbReference type="Proteomes" id="UP001629230">
    <property type="component" value="Unassembled WGS sequence"/>
</dbReference>
<evidence type="ECO:0000259" key="3">
    <source>
        <dbReference type="PROSITE" id="PS51755"/>
    </source>
</evidence>
<dbReference type="InterPro" id="IPR016032">
    <property type="entry name" value="Sig_transdc_resp-reg_C-effctor"/>
</dbReference>
<gene>
    <name evidence="4" type="ORF">PQR57_35975</name>
</gene>
<keyword evidence="1 2" id="KW-0238">DNA-binding</keyword>
<protein>
    <submittedName>
        <fullName evidence="4">Helix-turn-helix domain-containing protein</fullName>
    </submittedName>
</protein>
<organism evidence="4 5">
    <name type="scientific">Paraburkholderia dipogonis</name>
    <dbReference type="NCBI Taxonomy" id="1211383"/>
    <lineage>
        <taxon>Bacteria</taxon>
        <taxon>Pseudomonadati</taxon>
        <taxon>Pseudomonadota</taxon>
        <taxon>Betaproteobacteria</taxon>
        <taxon>Burkholderiales</taxon>
        <taxon>Burkholderiaceae</taxon>
        <taxon>Paraburkholderia</taxon>
    </lineage>
</organism>
<evidence type="ECO:0000256" key="1">
    <source>
        <dbReference type="ARBA" id="ARBA00023125"/>
    </source>
</evidence>
<evidence type="ECO:0000256" key="2">
    <source>
        <dbReference type="PROSITE-ProRule" id="PRU01091"/>
    </source>
</evidence>
<reference evidence="4 5" key="1">
    <citation type="journal article" date="2024" name="Chem. Sci.">
        <title>Discovery of megapolipeptins by genome mining of a Burkholderiales bacteria collection.</title>
        <authorList>
            <person name="Paulo B.S."/>
            <person name="Recchia M.J.J."/>
            <person name="Lee S."/>
            <person name="Fergusson C.H."/>
            <person name="Romanowski S.B."/>
            <person name="Hernandez A."/>
            <person name="Krull N."/>
            <person name="Liu D.Y."/>
            <person name="Cavanagh H."/>
            <person name="Bos A."/>
            <person name="Gray C.A."/>
            <person name="Murphy B.T."/>
            <person name="Linington R.G."/>
            <person name="Eustaquio A.S."/>
        </authorList>
    </citation>
    <scope>NUCLEOTIDE SEQUENCE [LARGE SCALE GENOMIC DNA]</scope>
    <source>
        <strain evidence="4 5">RL17-350-BIC-A</strain>
    </source>
</reference>
<keyword evidence="5" id="KW-1185">Reference proteome</keyword>
<dbReference type="SMART" id="SM00862">
    <property type="entry name" value="Trans_reg_C"/>
    <property type="match status" value="1"/>
</dbReference>
<accession>A0ABW9B2C4</accession>
<proteinExistence type="predicted"/>
<name>A0ABW9B2C4_9BURK</name>
<dbReference type="EMBL" id="JAQQEZ010000040">
    <property type="protein sequence ID" value="MFM0006371.1"/>
    <property type="molecule type" value="Genomic_DNA"/>
</dbReference>
<evidence type="ECO:0000313" key="4">
    <source>
        <dbReference type="EMBL" id="MFM0006371.1"/>
    </source>
</evidence>
<dbReference type="PROSITE" id="PS51755">
    <property type="entry name" value="OMPR_PHOB"/>
    <property type="match status" value="1"/>
</dbReference>
<sequence>MSPTGFKLLRLYLAHPGEVLSRDAFLQEVWMAQPDARERTVDVHIKFLRDALRPFDTMIETVRSRGYRLSSSPSH</sequence>
<evidence type="ECO:0000313" key="5">
    <source>
        <dbReference type="Proteomes" id="UP001629230"/>
    </source>
</evidence>
<dbReference type="Pfam" id="PF00486">
    <property type="entry name" value="Trans_reg_C"/>
    <property type="match status" value="1"/>
</dbReference>
<dbReference type="RefSeq" id="WP_408180896.1">
    <property type="nucleotide sequence ID" value="NZ_JAQQEZ010000040.1"/>
</dbReference>